<name>A0AAE0RM61_9BIVA</name>
<evidence type="ECO:0000256" key="1">
    <source>
        <dbReference type="ARBA" id="ARBA00004141"/>
    </source>
</evidence>
<comment type="subcellular location">
    <subcellularLocation>
        <location evidence="1">Membrane</location>
        <topology evidence="1">Multi-pass membrane protein</topology>
    </subcellularLocation>
</comment>
<evidence type="ECO:0000256" key="2">
    <source>
        <dbReference type="ARBA" id="ARBA00022692"/>
    </source>
</evidence>
<dbReference type="EMBL" id="JAEAOA010000369">
    <property type="protein sequence ID" value="KAK3576039.1"/>
    <property type="molecule type" value="Genomic_DNA"/>
</dbReference>
<accession>A0AAE0RM61</accession>
<feature type="transmembrane region" description="Helical" evidence="5">
    <location>
        <begin position="34"/>
        <end position="55"/>
    </location>
</feature>
<evidence type="ECO:0000313" key="7">
    <source>
        <dbReference type="Proteomes" id="UP001195483"/>
    </source>
</evidence>
<evidence type="ECO:0000313" key="6">
    <source>
        <dbReference type="EMBL" id="KAK3576039.1"/>
    </source>
</evidence>
<proteinExistence type="predicted"/>
<dbReference type="GO" id="GO:0016020">
    <property type="term" value="C:membrane"/>
    <property type="evidence" value="ECO:0007669"/>
    <property type="project" value="UniProtKB-SubCell"/>
</dbReference>
<reference evidence="6" key="3">
    <citation type="submission" date="2023-05" db="EMBL/GenBank/DDBJ databases">
        <authorList>
            <person name="Smith C.H."/>
        </authorList>
    </citation>
    <scope>NUCLEOTIDE SEQUENCE</scope>
    <source>
        <strain evidence="6">CHS0354</strain>
        <tissue evidence="6">Mantle</tissue>
    </source>
</reference>
<sequence length="102" mass="11046">MDNTTELAIVMSSFSFIKEGGAGRSAIQQGGFQMLALLVTLGIAIVGGILTGFLLKLPVFESKKVLLFDDEDFWLVQQDGFPKTGLDATNDEHNEARIRGLA</sequence>
<keyword evidence="2 5" id="KW-0812">Transmembrane</keyword>
<evidence type="ECO:0000256" key="4">
    <source>
        <dbReference type="ARBA" id="ARBA00023136"/>
    </source>
</evidence>
<reference evidence="6" key="2">
    <citation type="journal article" date="2021" name="Genome Biol. Evol.">
        <title>Developing a high-quality reference genome for a parasitic bivalve with doubly uniparental inheritance (Bivalvia: Unionida).</title>
        <authorList>
            <person name="Smith C.H."/>
        </authorList>
    </citation>
    <scope>NUCLEOTIDE SEQUENCE</scope>
    <source>
        <strain evidence="6">CHS0354</strain>
        <tissue evidence="6">Mantle</tissue>
    </source>
</reference>
<dbReference type="Proteomes" id="UP001195483">
    <property type="component" value="Unassembled WGS sequence"/>
</dbReference>
<organism evidence="6 7">
    <name type="scientific">Potamilus streckersoni</name>
    <dbReference type="NCBI Taxonomy" id="2493646"/>
    <lineage>
        <taxon>Eukaryota</taxon>
        <taxon>Metazoa</taxon>
        <taxon>Spiralia</taxon>
        <taxon>Lophotrochozoa</taxon>
        <taxon>Mollusca</taxon>
        <taxon>Bivalvia</taxon>
        <taxon>Autobranchia</taxon>
        <taxon>Heteroconchia</taxon>
        <taxon>Palaeoheterodonta</taxon>
        <taxon>Unionida</taxon>
        <taxon>Unionoidea</taxon>
        <taxon>Unionidae</taxon>
        <taxon>Ambleminae</taxon>
        <taxon>Lampsilini</taxon>
        <taxon>Potamilus</taxon>
    </lineage>
</organism>
<protein>
    <submittedName>
        <fullName evidence="6">Uncharacterized protein</fullName>
    </submittedName>
</protein>
<keyword evidence="3 5" id="KW-1133">Transmembrane helix</keyword>
<dbReference type="AlphaFoldDB" id="A0AAE0RM61"/>
<comment type="caution">
    <text evidence="6">The sequence shown here is derived from an EMBL/GenBank/DDBJ whole genome shotgun (WGS) entry which is preliminary data.</text>
</comment>
<keyword evidence="7" id="KW-1185">Reference proteome</keyword>
<gene>
    <name evidence="6" type="ORF">CHS0354_005195</name>
</gene>
<dbReference type="Gene3D" id="1.10.3430.10">
    <property type="entry name" value="Ammonium transporter AmtB like domains"/>
    <property type="match status" value="1"/>
</dbReference>
<reference evidence="6" key="1">
    <citation type="journal article" date="2021" name="Genome Biol. Evol.">
        <title>A High-Quality Reference Genome for a Parasitic Bivalve with Doubly Uniparental Inheritance (Bivalvia: Unionida).</title>
        <authorList>
            <person name="Smith C.H."/>
        </authorList>
    </citation>
    <scope>NUCLEOTIDE SEQUENCE</scope>
    <source>
        <strain evidence="6">CHS0354</strain>
    </source>
</reference>
<dbReference type="InterPro" id="IPR029020">
    <property type="entry name" value="Ammonium/urea_transptr"/>
</dbReference>
<evidence type="ECO:0000256" key="5">
    <source>
        <dbReference type="SAM" id="Phobius"/>
    </source>
</evidence>
<evidence type="ECO:0000256" key="3">
    <source>
        <dbReference type="ARBA" id="ARBA00022989"/>
    </source>
</evidence>
<keyword evidence="4 5" id="KW-0472">Membrane</keyword>